<dbReference type="AlphaFoldDB" id="A0A7E4VUA9"/>
<feature type="region of interest" description="Disordered" evidence="1">
    <location>
        <begin position="1"/>
        <end position="22"/>
    </location>
</feature>
<keyword evidence="3" id="KW-1185">Reference proteome</keyword>
<keyword evidence="2" id="KW-0472">Membrane</keyword>
<dbReference type="Proteomes" id="UP000492821">
    <property type="component" value="Unassembled WGS sequence"/>
</dbReference>
<organism evidence="3 4">
    <name type="scientific">Panagrellus redivivus</name>
    <name type="common">Microworm</name>
    <dbReference type="NCBI Taxonomy" id="6233"/>
    <lineage>
        <taxon>Eukaryota</taxon>
        <taxon>Metazoa</taxon>
        <taxon>Ecdysozoa</taxon>
        <taxon>Nematoda</taxon>
        <taxon>Chromadorea</taxon>
        <taxon>Rhabditida</taxon>
        <taxon>Tylenchina</taxon>
        <taxon>Panagrolaimomorpha</taxon>
        <taxon>Panagrolaimoidea</taxon>
        <taxon>Panagrolaimidae</taxon>
        <taxon>Panagrellus</taxon>
    </lineage>
</organism>
<keyword evidence="2" id="KW-1133">Transmembrane helix</keyword>
<protein>
    <submittedName>
        <fullName evidence="4">G protein-coupled receptor</fullName>
    </submittedName>
</protein>
<dbReference type="WBParaSite" id="Pan_g3144.t1">
    <property type="protein sequence ID" value="Pan_g3144.t1"/>
    <property type="gene ID" value="Pan_g3144"/>
</dbReference>
<feature type="transmembrane region" description="Helical" evidence="2">
    <location>
        <begin position="95"/>
        <end position="116"/>
    </location>
</feature>
<proteinExistence type="predicted"/>
<evidence type="ECO:0000313" key="3">
    <source>
        <dbReference type="Proteomes" id="UP000492821"/>
    </source>
</evidence>
<keyword evidence="2" id="KW-0812">Transmembrane</keyword>
<name>A0A7E4VUA9_PANRE</name>
<feature type="transmembrane region" description="Helical" evidence="2">
    <location>
        <begin position="192"/>
        <end position="211"/>
    </location>
</feature>
<reference evidence="3" key="1">
    <citation type="journal article" date="2013" name="Genetics">
        <title>The draft genome and transcriptome of Panagrellus redivivus are shaped by the harsh demands of a free-living lifestyle.</title>
        <authorList>
            <person name="Srinivasan J."/>
            <person name="Dillman A.R."/>
            <person name="Macchietto M.G."/>
            <person name="Heikkinen L."/>
            <person name="Lakso M."/>
            <person name="Fracchia K.M."/>
            <person name="Antoshechkin I."/>
            <person name="Mortazavi A."/>
            <person name="Wong G."/>
            <person name="Sternberg P.W."/>
        </authorList>
    </citation>
    <scope>NUCLEOTIDE SEQUENCE [LARGE SCALE GENOMIC DNA]</scope>
    <source>
        <strain evidence="3">MT8872</strain>
    </source>
</reference>
<sequence>MAENPSTEYDYPSESISEDPQSLSFIDPRNASITQIMYTYPPTEEPTLRRLLITMYLIACLTIGICGNFSQLTLQYYAYRIRSSNTSGMKTYAQIYICMLHIVYFSISISLPSVIIEQLIQIWMFGILTCASHLFLVTIGRTAAAWLTVMLFLDQLVIALLYFVGNSLQWFAIGSYHFGNLSEEQSVTLADLAILFQYTLPAVVWVPLSLLSSTLSTSGTENSRIIRRSPGAETIVTVPRSHRWSAGELSLFPLVRHSQTTATAISMSNSLLSNAESEVHNFLSVPRHVSAKNTNNVE</sequence>
<feature type="transmembrane region" description="Helical" evidence="2">
    <location>
        <begin position="151"/>
        <end position="172"/>
    </location>
</feature>
<accession>A0A7E4VUA9</accession>
<feature type="transmembrane region" description="Helical" evidence="2">
    <location>
        <begin position="122"/>
        <end position="139"/>
    </location>
</feature>
<reference evidence="4" key="2">
    <citation type="submission" date="2020-10" db="UniProtKB">
        <authorList>
            <consortium name="WormBaseParasite"/>
        </authorList>
    </citation>
    <scope>IDENTIFICATION</scope>
</reference>
<evidence type="ECO:0000256" key="1">
    <source>
        <dbReference type="SAM" id="MobiDB-lite"/>
    </source>
</evidence>
<feature type="transmembrane region" description="Helical" evidence="2">
    <location>
        <begin position="51"/>
        <end position="74"/>
    </location>
</feature>
<evidence type="ECO:0000256" key="2">
    <source>
        <dbReference type="SAM" id="Phobius"/>
    </source>
</evidence>
<evidence type="ECO:0000313" key="4">
    <source>
        <dbReference type="WBParaSite" id="Pan_g3144.t1"/>
    </source>
</evidence>